<evidence type="ECO:0000256" key="4">
    <source>
        <dbReference type="ARBA" id="ARBA00023002"/>
    </source>
</evidence>
<evidence type="ECO:0000256" key="2">
    <source>
        <dbReference type="ARBA" id="ARBA00022490"/>
    </source>
</evidence>
<evidence type="ECO:0000313" key="6">
    <source>
        <dbReference type="Proteomes" id="UP001597241"/>
    </source>
</evidence>
<dbReference type="SUPFAM" id="SSF51735">
    <property type="entry name" value="NAD(P)-binding Rossmann-fold domains"/>
    <property type="match status" value="1"/>
</dbReference>
<dbReference type="PANTHER" id="PTHR44085:SF2">
    <property type="entry name" value="SEPIAPTERIN REDUCTASE"/>
    <property type="match status" value="1"/>
</dbReference>
<keyword evidence="6" id="KW-1185">Reference proteome</keyword>
<dbReference type="InterPro" id="IPR036291">
    <property type="entry name" value="NAD(P)-bd_dom_sf"/>
</dbReference>
<dbReference type="InterPro" id="IPR002347">
    <property type="entry name" value="SDR_fam"/>
</dbReference>
<evidence type="ECO:0000256" key="3">
    <source>
        <dbReference type="ARBA" id="ARBA00022857"/>
    </source>
</evidence>
<evidence type="ECO:0000256" key="1">
    <source>
        <dbReference type="ARBA" id="ARBA00004496"/>
    </source>
</evidence>
<keyword evidence="3" id="KW-0521">NADP</keyword>
<dbReference type="PANTHER" id="PTHR44085">
    <property type="entry name" value="SEPIAPTERIN REDUCTASE"/>
    <property type="match status" value="1"/>
</dbReference>
<proteinExistence type="predicted"/>
<dbReference type="Proteomes" id="UP001597241">
    <property type="component" value="Unassembled WGS sequence"/>
</dbReference>
<dbReference type="EMBL" id="JBHTMV010000004">
    <property type="protein sequence ID" value="MFD1294343.1"/>
    <property type="molecule type" value="Genomic_DNA"/>
</dbReference>
<dbReference type="RefSeq" id="WP_386809531.1">
    <property type="nucleotide sequence ID" value="NZ_JBHTMV010000004.1"/>
</dbReference>
<comment type="subcellular location">
    <subcellularLocation>
        <location evidence="1">Cytoplasm</location>
    </subcellularLocation>
</comment>
<dbReference type="Gene3D" id="3.40.50.720">
    <property type="entry name" value="NAD(P)-binding Rossmann-like Domain"/>
    <property type="match status" value="1"/>
</dbReference>
<keyword evidence="2" id="KW-0963">Cytoplasm</keyword>
<dbReference type="PROSITE" id="PS00061">
    <property type="entry name" value="ADH_SHORT"/>
    <property type="match status" value="1"/>
</dbReference>
<reference evidence="6" key="1">
    <citation type="journal article" date="2019" name="Int. J. Syst. Evol. Microbiol.">
        <title>The Global Catalogue of Microorganisms (GCM) 10K type strain sequencing project: providing services to taxonomists for standard genome sequencing and annotation.</title>
        <authorList>
            <consortium name="The Broad Institute Genomics Platform"/>
            <consortium name="The Broad Institute Genome Sequencing Center for Infectious Disease"/>
            <person name="Wu L."/>
            <person name="Ma J."/>
        </authorList>
    </citation>
    <scope>NUCLEOTIDE SEQUENCE [LARGE SCALE GENOMIC DNA]</scope>
    <source>
        <strain evidence="6">CCUG 62221</strain>
    </source>
</reference>
<evidence type="ECO:0000313" key="5">
    <source>
        <dbReference type="EMBL" id="MFD1294343.1"/>
    </source>
</evidence>
<name>A0ABW3WRC3_9FLAO</name>
<dbReference type="Pfam" id="PF00106">
    <property type="entry name" value="adh_short"/>
    <property type="match status" value="1"/>
</dbReference>
<dbReference type="InterPro" id="IPR020904">
    <property type="entry name" value="Sc_DH/Rdtase_CS"/>
</dbReference>
<comment type="caution">
    <text evidence="5">The sequence shown here is derived from an EMBL/GenBank/DDBJ whole genome shotgun (WGS) entry which is preliminary data.</text>
</comment>
<sequence length="243" mass="27413">MKNILIITGGSKGIGLGLAKEYHKNGYRIISISRSKIEKLYAVEQYQCDITNIEKIQETLVEIFSQLDRVRTKNITLINNAGNLGAVNTIEHIEPSDIQYTISVNLIAPLIINSQFIKLSKEFNCKKQIFNISSGAAINAYESWAMYCTSKAGVDMMTKVISKEQKELKNGVSMVSIYPGIVDTDMQAQARNTPKENFKSVQRFIDFYEQGELFTPSQVAKKIYHLDVTGELKNGRILDVRNF</sequence>
<gene>
    <name evidence="5" type="ORF">ACFQ5N_10895</name>
</gene>
<accession>A0ABW3WRC3</accession>
<organism evidence="5 6">
    <name type="scientific">Lutibacter holmesii</name>
    <dbReference type="NCBI Taxonomy" id="1137985"/>
    <lineage>
        <taxon>Bacteria</taxon>
        <taxon>Pseudomonadati</taxon>
        <taxon>Bacteroidota</taxon>
        <taxon>Flavobacteriia</taxon>
        <taxon>Flavobacteriales</taxon>
        <taxon>Flavobacteriaceae</taxon>
        <taxon>Lutibacter</taxon>
    </lineage>
</organism>
<dbReference type="PRINTS" id="PR00081">
    <property type="entry name" value="GDHRDH"/>
</dbReference>
<keyword evidence="4" id="KW-0560">Oxidoreductase</keyword>
<protein>
    <submittedName>
        <fullName evidence="5">SDR family NAD(P)-dependent oxidoreductase</fullName>
    </submittedName>
</protein>
<dbReference type="InterPro" id="IPR051721">
    <property type="entry name" value="Biopterin_syn/organic_redct"/>
</dbReference>